<proteinExistence type="inferred from homology"/>
<dbReference type="InterPro" id="IPR001360">
    <property type="entry name" value="Glyco_hydro_1"/>
</dbReference>
<keyword evidence="7" id="KW-1185">Reference proteome</keyword>
<dbReference type="Proteomes" id="UP000823941">
    <property type="component" value="Chromosome 26"/>
</dbReference>
<dbReference type="PRINTS" id="PR00131">
    <property type="entry name" value="GLHYDRLASE1"/>
</dbReference>
<comment type="caution">
    <text evidence="6">The sequence shown here is derived from an EMBL/GenBank/DDBJ whole genome shotgun (WGS) entry which is preliminary data.</text>
</comment>
<feature type="chain" id="PRO_5046104148" description="Myrosinase 1-like" evidence="5">
    <location>
        <begin position="22"/>
        <end position="512"/>
    </location>
</feature>
<sequence length="512" mass="58099">MTFSLSYRVIVLVALLSAASGKTVDSRMFPDDFLFGAATASYQIEGAWNEDGKGENIWDRLTHRDPSPIADNSTGDVAADSYHNVDRDVEIMRELGLDAYRTSLSWSRILPTGFADHINEAGVNYYNRLFDEMLKYNIQPVITLFHWDLPQPLQDLGGLANPLFAEWFEDYSRVAYEAFGDRVKFWVTFNEPTQICLLGYGDKSMAPELGAGGVGEYMCAKNLLLAHAKAYHLYDSEYRSTQAGQVGLAIHITYNQPLTDSEEDRIASELYNQATIGIYSDPIFAAEPGWPKELKQKIAEKSAAQGFPRSRLPELTDEEAKLIHGSSDYYGINHYTTLKVASAVNVSGRRVPSLMDDIDAEAIRNGTGENWMQAASYWLFLHPESMSKVFEMLEERYNDQVYYIMESGWSTAGGLVDDDRVTYYRTVLNSMLDAMEAGARVKGYMAWSLMDNFEWKRGYTEKFGFYEVDLEDPARTRTPRKSAFVYKHIVKTRTIDPDYEPEEFVMSIDEGH</sequence>
<protein>
    <recommendedName>
        <fullName evidence="8">Myrosinase 1-like</fullName>
    </recommendedName>
</protein>
<evidence type="ECO:0000256" key="3">
    <source>
        <dbReference type="ARBA" id="ARBA00023295"/>
    </source>
</evidence>
<dbReference type="PROSITE" id="PS00653">
    <property type="entry name" value="GLYCOSYL_HYDROL_F1_2"/>
    <property type="match status" value="1"/>
</dbReference>
<evidence type="ECO:0000256" key="4">
    <source>
        <dbReference type="RuleBase" id="RU003690"/>
    </source>
</evidence>
<reference evidence="6 7" key="1">
    <citation type="submission" date="2021-06" db="EMBL/GenBank/DDBJ databases">
        <title>A haploid diamondback moth (Plutella xylostella L.) genome assembly resolves 31 chromosomes and identifies a diamide resistance mutation.</title>
        <authorList>
            <person name="Ward C.M."/>
            <person name="Perry K.D."/>
            <person name="Baker G."/>
            <person name="Powis K."/>
            <person name="Heckel D.G."/>
            <person name="Baxter S.W."/>
        </authorList>
    </citation>
    <scope>NUCLEOTIDE SEQUENCE [LARGE SCALE GENOMIC DNA]</scope>
    <source>
        <strain evidence="6 7">LV</strain>
        <tissue evidence="6">Single pupa</tissue>
    </source>
</reference>
<keyword evidence="3" id="KW-0326">Glycosidase</keyword>
<keyword evidence="2" id="KW-0378">Hydrolase</keyword>
<evidence type="ECO:0000256" key="1">
    <source>
        <dbReference type="ARBA" id="ARBA00010838"/>
    </source>
</evidence>
<feature type="signal peptide" evidence="5">
    <location>
        <begin position="1"/>
        <end position="21"/>
    </location>
</feature>
<name>A0ABQ7PWZ6_PLUXY</name>
<dbReference type="SUPFAM" id="SSF51445">
    <property type="entry name" value="(Trans)glycosidases"/>
    <property type="match status" value="1"/>
</dbReference>
<evidence type="ECO:0000256" key="5">
    <source>
        <dbReference type="SAM" id="SignalP"/>
    </source>
</evidence>
<dbReference type="InterPro" id="IPR033132">
    <property type="entry name" value="GH_1_N_CS"/>
</dbReference>
<evidence type="ECO:0000256" key="2">
    <source>
        <dbReference type="ARBA" id="ARBA00022801"/>
    </source>
</evidence>
<dbReference type="InterPro" id="IPR017853">
    <property type="entry name" value="GH"/>
</dbReference>
<dbReference type="Gene3D" id="3.20.20.80">
    <property type="entry name" value="Glycosidases"/>
    <property type="match status" value="1"/>
</dbReference>
<evidence type="ECO:0000313" key="7">
    <source>
        <dbReference type="Proteomes" id="UP000823941"/>
    </source>
</evidence>
<dbReference type="Pfam" id="PF00232">
    <property type="entry name" value="Glyco_hydro_1"/>
    <property type="match status" value="1"/>
</dbReference>
<evidence type="ECO:0000313" key="6">
    <source>
        <dbReference type="EMBL" id="KAG7297505.1"/>
    </source>
</evidence>
<dbReference type="PANTHER" id="PTHR10353">
    <property type="entry name" value="GLYCOSYL HYDROLASE"/>
    <property type="match status" value="1"/>
</dbReference>
<dbReference type="PANTHER" id="PTHR10353:SF36">
    <property type="entry name" value="LP05116P"/>
    <property type="match status" value="1"/>
</dbReference>
<evidence type="ECO:0008006" key="8">
    <source>
        <dbReference type="Google" id="ProtNLM"/>
    </source>
</evidence>
<gene>
    <name evidence="6" type="ORF">JYU34_019516</name>
</gene>
<dbReference type="EMBL" id="JAHIBW010000026">
    <property type="protein sequence ID" value="KAG7297505.1"/>
    <property type="molecule type" value="Genomic_DNA"/>
</dbReference>
<accession>A0ABQ7PWZ6</accession>
<comment type="similarity">
    <text evidence="1 4">Belongs to the glycosyl hydrolase 1 family.</text>
</comment>
<organism evidence="6 7">
    <name type="scientific">Plutella xylostella</name>
    <name type="common">Diamondback moth</name>
    <name type="synonym">Plutella maculipennis</name>
    <dbReference type="NCBI Taxonomy" id="51655"/>
    <lineage>
        <taxon>Eukaryota</taxon>
        <taxon>Metazoa</taxon>
        <taxon>Ecdysozoa</taxon>
        <taxon>Arthropoda</taxon>
        <taxon>Hexapoda</taxon>
        <taxon>Insecta</taxon>
        <taxon>Pterygota</taxon>
        <taxon>Neoptera</taxon>
        <taxon>Endopterygota</taxon>
        <taxon>Lepidoptera</taxon>
        <taxon>Glossata</taxon>
        <taxon>Ditrysia</taxon>
        <taxon>Yponomeutoidea</taxon>
        <taxon>Plutellidae</taxon>
        <taxon>Plutella</taxon>
    </lineage>
</organism>
<keyword evidence="5" id="KW-0732">Signal</keyword>